<dbReference type="SUPFAM" id="SSF55347">
    <property type="entry name" value="Glyceraldehyde-3-phosphate dehydrogenase-like, C-terminal domain"/>
    <property type="match status" value="1"/>
</dbReference>
<dbReference type="PIRSF" id="PIRSF036497">
    <property type="entry name" value="HDH_short"/>
    <property type="match status" value="1"/>
</dbReference>
<evidence type="ECO:0000256" key="7">
    <source>
        <dbReference type="ARBA" id="ARBA00022697"/>
    </source>
</evidence>
<evidence type="ECO:0000256" key="2">
    <source>
        <dbReference type="ARBA" id="ARBA00005062"/>
    </source>
</evidence>
<dbReference type="EMBL" id="DRXH01000086">
    <property type="protein sequence ID" value="HHM44173.1"/>
    <property type="molecule type" value="Genomic_DNA"/>
</dbReference>
<keyword evidence="7" id="KW-0791">Threonine biosynthesis</keyword>
<dbReference type="FunFam" id="3.30.360.10:FF:000005">
    <property type="entry name" value="Homoserine dehydrogenase"/>
    <property type="match status" value="1"/>
</dbReference>
<dbReference type="InterPro" id="IPR036291">
    <property type="entry name" value="NAD(P)-bd_dom_sf"/>
</dbReference>
<dbReference type="GO" id="GO:0050661">
    <property type="term" value="F:NADP binding"/>
    <property type="evidence" value="ECO:0007669"/>
    <property type="project" value="InterPro"/>
</dbReference>
<proteinExistence type="inferred from homology"/>
<dbReference type="PANTHER" id="PTHR43331:SF1">
    <property type="entry name" value="HOMOSERINE DEHYDROGENASE"/>
    <property type="match status" value="1"/>
</dbReference>
<evidence type="ECO:0000256" key="1">
    <source>
        <dbReference type="ARBA" id="ARBA00005056"/>
    </source>
</evidence>
<comment type="pathway">
    <text evidence="1">Amino-acid biosynthesis; L-threonine biosynthesis; L-threonine from L-aspartate: step 3/5.</text>
</comment>
<feature type="binding site" evidence="11">
    <location>
        <position position="213"/>
    </location>
    <ligand>
        <name>L-homoserine</name>
        <dbReference type="ChEBI" id="CHEBI:57476"/>
    </ligand>
</feature>
<evidence type="ECO:0000256" key="8">
    <source>
        <dbReference type="ARBA" id="ARBA00023002"/>
    </source>
</evidence>
<keyword evidence="11" id="KW-0521">NADP</keyword>
<dbReference type="Gene3D" id="3.30.360.10">
    <property type="entry name" value="Dihydrodipicolinate Reductase, domain 2"/>
    <property type="match status" value="1"/>
</dbReference>
<evidence type="ECO:0000313" key="14">
    <source>
        <dbReference type="EMBL" id="HHM44173.1"/>
    </source>
</evidence>
<accession>A0A7J3VTY7</accession>
<dbReference type="PANTHER" id="PTHR43331">
    <property type="entry name" value="HOMOSERINE DEHYDROGENASE"/>
    <property type="match status" value="1"/>
</dbReference>
<feature type="binding site" evidence="11">
    <location>
        <position position="128"/>
    </location>
    <ligand>
        <name>NADPH</name>
        <dbReference type="ChEBI" id="CHEBI:57783"/>
    </ligand>
</feature>
<keyword evidence="8 14" id="KW-0560">Oxidoreductase</keyword>
<dbReference type="GO" id="GO:0009086">
    <property type="term" value="P:methionine biosynthetic process"/>
    <property type="evidence" value="ECO:0007669"/>
    <property type="project" value="UniProtKB-KW"/>
</dbReference>
<comment type="caution">
    <text evidence="14">The sequence shown here is derived from an EMBL/GenBank/DDBJ whole genome shotgun (WGS) entry which is preliminary data.</text>
</comment>
<evidence type="ECO:0000256" key="3">
    <source>
        <dbReference type="ARBA" id="ARBA00006753"/>
    </source>
</evidence>
<dbReference type="Pfam" id="PF03447">
    <property type="entry name" value="NAD_binding_3"/>
    <property type="match status" value="1"/>
</dbReference>
<evidence type="ECO:0000256" key="11">
    <source>
        <dbReference type="PIRSR" id="PIRSR036497-2"/>
    </source>
</evidence>
<dbReference type="InterPro" id="IPR019811">
    <property type="entry name" value="HDH_CS"/>
</dbReference>
<comment type="pathway">
    <text evidence="2">Amino-acid biosynthesis; L-methionine biosynthesis via de novo pathway; L-homoserine from L-aspartate: step 3/3.</text>
</comment>
<dbReference type="NCBIfam" id="NF004976">
    <property type="entry name" value="PRK06349.1"/>
    <property type="match status" value="1"/>
</dbReference>
<evidence type="ECO:0000256" key="9">
    <source>
        <dbReference type="ARBA" id="ARBA00023167"/>
    </source>
</evidence>
<dbReference type="UniPathway" id="UPA00050">
    <property type="reaction ID" value="UER00063"/>
</dbReference>
<evidence type="ECO:0000259" key="12">
    <source>
        <dbReference type="Pfam" id="PF00742"/>
    </source>
</evidence>
<dbReference type="PROSITE" id="PS01042">
    <property type="entry name" value="HOMOSER_DHGENASE"/>
    <property type="match status" value="1"/>
</dbReference>
<dbReference type="Pfam" id="PF00742">
    <property type="entry name" value="Homoserine_dh"/>
    <property type="match status" value="1"/>
</dbReference>
<dbReference type="AlphaFoldDB" id="A0A7J3VTY7"/>
<evidence type="ECO:0000256" key="10">
    <source>
        <dbReference type="PIRSR" id="PIRSR036497-1"/>
    </source>
</evidence>
<dbReference type="InterPro" id="IPR005106">
    <property type="entry name" value="Asp/hSer_DH_NAD-bd"/>
</dbReference>
<evidence type="ECO:0000256" key="4">
    <source>
        <dbReference type="ARBA" id="ARBA00013213"/>
    </source>
</evidence>
<dbReference type="SUPFAM" id="SSF51735">
    <property type="entry name" value="NAD(P)-binding Rossmann-fold domains"/>
    <property type="match status" value="1"/>
</dbReference>
<feature type="binding site" evidence="11">
    <location>
        <begin position="12"/>
        <end position="17"/>
    </location>
    <ligand>
        <name>NADP(+)</name>
        <dbReference type="ChEBI" id="CHEBI:58349"/>
    </ligand>
</feature>
<keyword evidence="9" id="KW-0486">Methionine biosynthesis</keyword>
<feature type="domain" description="Homoserine dehydrogenase catalytic" evidence="12">
    <location>
        <begin position="160"/>
        <end position="333"/>
    </location>
</feature>
<name>A0A7J3VTY7_CALS0</name>
<reference evidence="14" key="1">
    <citation type="journal article" date="2020" name="mSystems">
        <title>Genome- and Community-Level Interaction Insights into Carbon Utilization and Element Cycling Functions of Hydrothermarchaeota in Hydrothermal Sediment.</title>
        <authorList>
            <person name="Zhou Z."/>
            <person name="Liu Y."/>
            <person name="Xu W."/>
            <person name="Pan J."/>
            <person name="Luo Z.H."/>
            <person name="Li M."/>
        </authorList>
    </citation>
    <scope>NUCLEOTIDE SEQUENCE [LARGE SCALE GENOMIC DNA]</scope>
    <source>
        <strain evidence="14">SpSt-1074</strain>
    </source>
</reference>
<keyword evidence="6" id="KW-0028">Amino-acid biosynthesis</keyword>
<gene>
    <name evidence="14" type="ORF">ENM31_02605</name>
</gene>
<feature type="active site" description="Proton donor" evidence="10">
    <location>
        <position position="228"/>
    </location>
</feature>
<evidence type="ECO:0000256" key="5">
    <source>
        <dbReference type="ARBA" id="ARBA00013376"/>
    </source>
</evidence>
<comment type="similarity">
    <text evidence="3">Belongs to the homoserine dehydrogenase family.</text>
</comment>
<organism evidence="14">
    <name type="scientific">Caldiarchaeum subterraneum</name>
    <dbReference type="NCBI Taxonomy" id="311458"/>
    <lineage>
        <taxon>Archaea</taxon>
        <taxon>Nitrososphaerota</taxon>
        <taxon>Candidatus Caldarchaeales</taxon>
        <taxon>Candidatus Caldarchaeaceae</taxon>
        <taxon>Candidatus Caldarchaeum</taxon>
    </lineage>
</organism>
<evidence type="ECO:0000259" key="13">
    <source>
        <dbReference type="Pfam" id="PF03447"/>
    </source>
</evidence>
<dbReference type="GO" id="GO:0004412">
    <property type="term" value="F:homoserine dehydrogenase activity"/>
    <property type="evidence" value="ECO:0007669"/>
    <property type="project" value="UniProtKB-EC"/>
</dbReference>
<sequence length="346" mass="36506">MKAGGLRVALAGLGVVGQSFLELISRNRSELVSRYGLGLRLVLAADRSGVVYKPSGINPDELLEAKRRAGLRSLAGSVFFSSMLDAFEEAEVDVLVDATPTNIVDGEPGYSLIRAAVLNRMDVVTVSKGALALYMPALKESASHRGVYLKFSGTVGGGMPVLAFARECGRADRIDAIEGILNGTTNYILTRMEEEGLDFHQALAEAQRLGYAETDPTLDVKGLDTACKITILANEVLGMRATVHDVRVEGVDGVSVEEVNRARSAGKVVRLVAVAGGGKLEVGPRTLDARDPLAVKLAMNAVRFKTAFSGSHVISGKGAGGVETATAIVRDLVSIKILRTEAGEKA</sequence>
<dbReference type="UniPathway" id="UPA00051">
    <property type="reaction ID" value="UER00465"/>
</dbReference>
<dbReference type="InterPro" id="IPR022697">
    <property type="entry name" value="HDH_short"/>
</dbReference>
<dbReference type="Gene3D" id="3.40.50.720">
    <property type="entry name" value="NAD(P)-binding Rossmann-like Domain"/>
    <property type="match status" value="1"/>
</dbReference>
<feature type="domain" description="Aspartate/homoserine dehydrogenase NAD-binding" evidence="13">
    <location>
        <begin position="12"/>
        <end position="149"/>
    </location>
</feature>
<dbReference type="EC" id="1.1.1.3" evidence="4"/>
<evidence type="ECO:0000256" key="6">
    <source>
        <dbReference type="ARBA" id="ARBA00022605"/>
    </source>
</evidence>
<dbReference type="InterPro" id="IPR001342">
    <property type="entry name" value="HDH_cat"/>
</dbReference>
<dbReference type="GO" id="GO:0009088">
    <property type="term" value="P:threonine biosynthetic process"/>
    <property type="evidence" value="ECO:0007669"/>
    <property type="project" value="UniProtKB-UniPathway"/>
</dbReference>
<protein>
    <recommendedName>
        <fullName evidence="5">Homoserine dehydrogenase</fullName>
        <ecNumber evidence="4">1.1.1.3</ecNumber>
    </recommendedName>
</protein>